<evidence type="ECO:0000313" key="3">
    <source>
        <dbReference type="Proteomes" id="UP000078544"/>
    </source>
</evidence>
<gene>
    <name evidence="2" type="ORF">AAL_07689</name>
</gene>
<evidence type="ECO:0000256" key="1">
    <source>
        <dbReference type="SAM" id="MobiDB-lite"/>
    </source>
</evidence>
<feature type="compositionally biased region" description="Basic and acidic residues" evidence="1">
    <location>
        <begin position="91"/>
        <end position="110"/>
    </location>
</feature>
<name>A0A166NDX2_9HYPO</name>
<dbReference type="Proteomes" id="UP000078544">
    <property type="component" value="Unassembled WGS sequence"/>
</dbReference>
<proteinExistence type="predicted"/>
<dbReference type="STRING" id="1081109.A0A166NDX2"/>
<reference evidence="2 3" key="1">
    <citation type="journal article" date="2016" name="Genome Biol. Evol.">
        <title>Divergent and convergent evolution of fungal pathogenicity.</title>
        <authorList>
            <person name="Shang Y."/>
            <person name="Xiao G."/>
            <person name="Zheng P."/>
            <person name="Cen K."/>
            <person name="Zhan S."/>
            <person name="Wang C."/>
        </authorList>
    </citation>
    <scope>NUCLEOTIDE SEQUENCE [LARGE SCALE GENOMIC DNA]</scope>
    <source>
        <strain evidence="2 3">RCEF 2490</strain>
    </source>
</reference>
<dbReference type="AlphaFoldDB" id="A0A166NDX2"/>
<accession>A0A166NDX2</accession>
<comment type="caution">
    <text evidence="2">The sequence shown here is derived from an EMBL/GenBank/DDBJ whole genome shotgun (WGS) entry which is preliminary data.</text>
</comment>
<sequence length="110" mass="12368">MGCVTLPDFVRDLKRDRTGGGLLHLGKDGVLRSLSAENRVVEAKGLRPEQIEQLVKAVPRSENLEDFQGINGTQVPTEEWFNPPDGILPKKPSDEERMARRKATQEMRES</sequence>
<feature type="region of interest" description="Disordered" evidence="1">
    <location>
        <begin position="65"/>
        <end position="110"/>
    </location>
</feature>
<evidence type="ECO:0000313" key="2">
    <source>
        <dbReference type="EMBL" id="KZZ89390.1"/>
    </source>
</evidence>
<protein>
    <submittedName>
        <fullName evidence="2">Uncharacterized protein</fullName>
    </submittedName>
</protein>
<dbReference type="OrthoDB" id="3660917at2759"/>
<organism evidence="2 3">
    <name type="scientific">Moelleriella libera RCEF 2490</name>
    <dbReference type="NCBI Taxonomy" id="1081109"/>
    <lineage>
        <taxon>Eukaryota</taxon>
        <taxon>Fungi</taxon>
        <taxon>Dikarya</taxon>
        <taxon>Ascomycota</taxon>
        <taxon>Pezizomycotina</taxon>
        <taxon>Sordariomycetes</taxon>
        <taxon>Hypocreomycetidae</taxon>
        <taxon>Hypocreales</taxon>
        <taxon>Clavicipitaceae</taxon>
        <taxon>Moelleriella</taxon>
    </lineage>
</organism>
<dbReference type="EMBL" id="AZGY01000025">
    <property type="protein sequence ID" value="KZZ89390.1"/>
    <property type="molecule type" value="Genomic_DNA"/>
</dbReference>
<keyword evidence="3" id="KW-1185">Reference proteome</keyword>